<name>A0ACC0F1C8_9ERIC</name>
<keyword evidence="2" id="KW-1185">Reference proteome</keyword>
<dbReference type="EMBL" id="CM045768">
    <property type="protein sequence ID" value="KAI7982526.1"/>
    <property type="molecule type" value="Genomic_DNA"/>
</dbReference>
<accession>A0ACC0F1C8</accession>
<evidence type="ECO:0000313" key="1">
    <source>
        <dbReference type="EMBL" id="KAI7982526.1"/>
    </source>
</evidence>
<reference evidence="1 2" key="1">
    <citation type="journal article" date="2022" name="Plant J.">
        <title>Chromosome-level genome of Camellia lanceoleosa provides a valuable resource for understanding genome evolution and self-incompatibility.</title>
        <authorList>
            <person name="Gong W."/>
            <person name="Xiao S."/>
            <person name="Wang L."/>
            <person name="Liao Z."/>
            <person name="Chang Y."/>
            <person name="Mo W."/>
            <person name="Hu G."/>
            <person name="Li W."/>
            <person name="Zhao G."/>
            <person name="Zhu H."/>
            <person name="Hu X."/>
            <person name="Ji K."/>
            <person name="Xiang X."/>
            <person name="Song Q."/>
            <person name="Yuan D."/>
            <person name="Jin S."/>
            <person name="Zhang L."/>
        </authorList>
    </citation>
    <scope>NUCLEOTIDE SEQUENCE [LARGE SCALE GENOMIC DNA]</scope>
    <source>
        <strain evidence="1">SQ_2022a</strain>
    </source>
</reference>
<organism evidence="1 2">
    <name type="scientific">Camellia lanceoleosa</name>
    <dbReference type="NCBI Taxonomy" id="1840588"/>
    <lineage>
        <taxon>Eukaryota</taxon>
        <taxon>Viridiplantae</taxon>
        <taxon>Streptophyta</taxon>
        <taxon>Embryophyta</taxon>
        <taxon>Tracheophyta</taxon>
        <taxon>Spermatophyta</taxon>
        <taxon>Magnoliopsida</taxon>
        <taxon>eudicotyledons</taxon>
        <taxon>Gunneridae</taxon>
        <taxon>Pentapetalae</taxon>
        <taxon>asterids</taxon>
        <taxon>Ericales</taxon>
        <taxon>Theaceae</taxon>
        <taxon>Camellia</taxon>
    </lineage>
</organism>
<gene>
    <name evidence="1" type="ORF">LOK49_LG15G01406</name>
</gene>
<comment type="caution">
    <text evidence="1">The sequence shown here is derived from an EMBL/GenBank/DDBJ whole genome shotgun (WGS) entry which is preliminary data.</text>
</comment>
<evidence type="ECO:0000313" key="2">
    <source>
        <dbReference type="Proteomes" id="UP001060215"/>
    </source>
</evidence>
<proteinExistence type="predicted"/>
<dbReference type="Proteomes" id="UP001060215">
    <property type="component" value="Chromosome 11"/>
</dbReference>
<protein>
    <submittedName>
        <fullName evidence="1">Uncharacterized protein</fullName>
    </submittedName>
</protein>
<sequence length="148" mass="16545">MASCLSELRLSQIGVSPSLHIVYHLHCICHCLGLRVRVRAFRGASDLSDSVLWSIASVCVSVCAHFEAPRIYPILCCGASPRFACPCARISRHLGFIRFCVVEHRLGLRVRVRAFRGTSDLSDFGCGASPRFARLWARISRHLGFIRF</sequence>